<dbReference type="RefSeq" id="WP_087552943.1">
    <property type="nucleotide sequence ID" value="NZ_CP033133.1"/>
</dbReference>
<dbReference type="SUPFAM" id="SSF52540">
    <property type="entry name" value="P-loop containing nucleoside triphosphate hydrolases"/>
    <property type="match status" value="2"/>
</dbReference>
<dbReference type="GO" id="GO:0005524">
    <property type="term" value="F:ATP binding"/>
    <property type="evidence" value="ECO:0007669"/>
    <property type="project" value="UniProtKB-KW"/>
</dbReference>
<dbReference type="InterPro" id="IPR003439">
    <property type="entry name" value="ABC_transporter-like_ATP-bd"/>
</dbReference>
<dbReference type="InterPro" id="IPR003593">
    <property type="entry name" value="AAA+_ATPase"/>
</dbReference>
<dbReference type="CDD" id="cd03257">
    <property type="entry name" value="ABC_NikE_OppD_transporters"/>
    <property type="match status" value="2"/>
</dbReference>
<feature type="domain" description="ABC transporter" evidence="4">
    <location>
        <begin position="15"/>
        <end position="260"/>
    </location>
</feature>
<keyword evidence="1" id="KW-0813">Transport</keyword>
<sequence length="531" mass="60004">MHSIQDAKNDPNLLLSVQNLHIENEQKTVLVENLNFDLHRCETVAIVGESGSGKSISGLALMGLLAENLKVTGQAIYRERDLLHLDSNALLNIRGKKIGMIFQEPMTALNPLHKVEKIVGEALLLEGMSKDKVRKRVYDLLCDVGMDDPEEKLDRYPHELSGGQRQRVLIASVLAQKPEIIIADEPTTALDVTLQSQVLNLLQLLILNHNMAMILVSHDLNLVRKYANHVIVMNQGKVEEKGSVKNIFNNPKAEYTKFLLNQDFGEANKSHSENHLVLSLHRVGVKFPIQQGIFSRKKEYFVAVEPINLRLHRAESIGIVGDSGSGKTSLALAIARLIESSGNIVLLNQDLNRLSQRKLRPLRSSFQIVFQDPYSSLNPRMTVEQIIREGLELQKLKESDIIIQMNEILNKVELSITVKQKYPHELSGGQRQRVALARAVALKPRLLILDEPTSALDRTTQRTIVKLLRQLQRDYQISYLFISHDLQVVKALCQKILVLKESKMIEFQDTQALFDKPLSDYTKRLIAASQY</sequence>
<gene>
    <name evidence="5" type="ORF">CDG68_09270</name>
</gene>
<organism evidence="5 6">
    <name type="scientific">Acinetobacter wuhouensis</name>
    <dbReference type="NCBI Taxonomy" id="1879050"/>
    <lineage>
        <taxon>Bacteria</taxon>
        <taxon>Pseudomonadati</taxon>
        <taxon>Pseudomonadota</taxon>
        <taxon>Gammaproteobacteria</taxon>
        <taxon>Moraxellales</taxon>
        <taxon>Moraxellaceae</taxon>
        <taxon>Acinetobacter</taxon>
    </lineage>
</organism>
<feature type="domain" description="ABC transporter" evidence="4">
    <location>
        <begin position="289"/>
        <end position="526"/>
    </location>
</feature>
<dbReference type="InterPro" id="IPR050319">
    <property type="entry name" value="ABC_transp_ATP-bind"/>
</dbReference>
<evidence type="ECO:0000259" key="4">
    <source>
        <dbReference type="PROSITE" id="PS50893"/>
    </source>
</evidence>
<dbReference type="Gene3D" id="3.40.50.300">
    <property type="entry name" value="P-loop containing nucleotide triphosphate hydrolases"/>
    <property type="match status" value="2"/>
</dbReference>
<accession>A0A3G2T235</accession>
<dbReference type="Proteomes" id="UP000279962">
    <property type="component" value="Chromosome"/>
</dbReference>
<dbReference type="Pfam" id="PF00005">
    <property type="entry name" value="ABC_tran"/>
    <property type="match status" value="2"/>
</dbReference>
<evidence type="ECO:0000313" key="5">
    <source>
        <dbReference type="EMBL" id="AYO53806.1"/>
    </source>
</evidence>
<dbReference type="InterPro" id="IPR017871">
    <property type="entry name" value="ABC_transporter-like_CS"/>
</dbReference>
<evidence type="ECO:0000313" key="6">
    <source>
        <dbReference type="Proteomes" id="UP000279962"/>
    </source>
</evidence>
<dbReference type="AlphaFoldDB" id="A0A3G2T235"/>
<dbReference type="GO" id="GO:0055085">
    <property type="term" value="P:transmembrane transport"/>
    <property type="evidence" value="ECO:0007669"/>
    <property type="project" value="UniProtKB-ARBA"/>
</dbReference>
<evidence type="ECO:0000256" key="2">
    <source>
        <dbReference type="ARBA" id="ARBA00022741"/>
    </source>
</evidence>
<dbReference type="GO" id="GO:0016887">
    <property type="term" value="F:ATP hydrolysis activity"/>
    <property type="evidence" value="ECO:0007669"/>
    <property type="project" value="InterPro"/>
</dbReference>
<dbReference type="PROSITE" id="PS00211">
    <property type="entry name" value="ABC_TRANSPORTER_1"/>
    <property type="match status" value="2"/>
</dbReference>
<evidence type="ECO:0000256" key="1">
    <source>
        <dbReference type="ARBA" id="ARBA00022448"/>
    </source>
</evidence>
<dbReference type="PANTHER" id="PTHR43776">
    <property type="entry name" value="TRANSPORT ATP-BINDING PROTEIN"/>
    <property type="match status" value="1"/>
</dbReference>
<keyword evidence="2" id="KW-0547">Nucleotide-binding</keyword>
<dbReference type="EMBL" id="CP033133">
    <property type="protein sequence ID" value="AYO53806.1"/>
    <property type="molecule type" value="Genomic_DNA"/>
</dbReference>
<name>A0A3G2T235_9GAMM</name>
<reference evidence="5 6" key="1">
    <citation type="submission" date="2018-10" db="EMBL/GenBank/DDBJ databases">
        <title>The complete genome of Acinetobacter wuhouensis strain WCHAW010062.</title>
        <authorList>
            <person name="Hu Y."/>
            <person name="Long H."/>
            <person name="Feng Y."/>
            <person name="Zong Z."/>
        </authorList>
    </citation>
    <scope>NUCLEOTIDE SEQUENCE [LARGE SCALE GENOMIC DNA]</scope>
    <source>
        <strain evidence="5 6">WCHAW010062</strain>
    </source>
</reference>
<dbReference type="InterPro" id="IPR027417">
    <property type="entry name" value="P-loop_NTPase"/>
</dbReference>
<keyword evidence="3 5" id="KW-0067">ATP-binding</keyword>
<protein>
    <submittedName>
        <fullName evidence="5">ABC transporter ATP-binding protein</fullName>
    </submittedName>
</protein>
<dbReference type="SMART" id="SM00382">
    <property type="entry name" value="AAA"/>
    <property type="match status" value="2"/>
</dbReference>
<dbReference type="PROSITE" id="PS50893">
    <property type="entry name" value="ABC_TRANSPORTER_2"/>
    <property type="match status" value="2"/>
</dbReference>
<proteinExistence type="predicted"/>
<evidence type="ECO:0000256" key="3">
    <source>
        <dbReference type="ARBA" id="ARBA00022840"/>
    </source>
</evidence>
<dbReference type="NCBIfam" id="NF008453">
    <property type="entry name" value="PRK11308.1"/>
    <property type="match status" value="2"/>
</dbReference>